<reference evidence="1 2" key="1">
    <citation type="journal article" date="2021" name="Nat. Commun.">
        <title>Genetic determinants of endophytism in the Arabidopsis root mycobiome.</title>
        <authorList>
            <person name="Mesny F."/>
            <person name="Miyauchi S."/>
            <person name="Thiergart T."/>
            <person name="Pickel B."/>
            <person name="Atanasova L."/>
            <person name="Karlsson M."/>
            <person name="Huettel B."/>
            <person name="Barry K.W."/>
            <person name="Haridas S."/>
            <person name="Chen C."/>
            <person name="Bauer D."/>
            <person name="Andreopoulos W."/>
            <person name="Pangilinan J."/>
            <person name="LaButti K."/>
            <person name="Riley R."/>
            <person name="Lipzen A."/>
            <person name="Clum A."/>
            <person name="Drula E."/>
            <person name="Henrissat B."/>
            <person name="Kohler A."/>
            <person name="Grigoriev I.V."/>
            <person name="Martin F.M."/>
            <person name="Hacquard S."/>
        </authorList>
    </citation>
    <scope>NUCLEOTIDE SEQUENCE [LARGE SCALE GENOMIC DNA]</scope>
    <source>
        <strain evidence="1 2">MPI-SDFR-AT-0079</strain>
    </source>
</reference>
<evidence type="ECO:0000313" key="1">
    <source>
        <dbReference type="EMBL" id="KAH6632140.1"/>
    </source>
</evidence>
<accession>A0ACB7P879</accession>
<keyword evidence="1" id="KW-0378">Hydrolase</keyword>
<comment type="caution">
    <text evidence="1">The sequence shown here is derived from an EMBL/GenBank/DDBJ whole genome shotgun (WGS) entry which is preliminary data.</text>
</comment>
<keyword evidence="2" id="KW-1185">Reference proteome</keyword>
<protein>
    <submittedName>
        <fullName evidence="1">Alpha/Beta hydrolase protein</fullName>
    </submittedName>
</protein>
<proteinExistence type="predicted"/>
<dbReference type="EMBL" id="JAGIZQ010000004">
    <property type="protein sequence ID" value="KAH6632140.1"/>
    <property type="molecule type" value="Genomic_DNA"/>
</dbReference>
<gene>
    <name evidence="1" type="ORF">F5144DRAFT_592964</name>
</gene>
<sequence length="313" mass="33903">MADASLSATGLDPTAIPAPPPSSPPQPQPAPPPTPRDHDSTPFQHPPPYHLSLNPAQPTTILLLHGLLSSHLEYAYITPLLPEYHLLLVDLPGHSRSFSPTTPPLPQHYRIPTLADAVAPLIRAHAHNSRAHIVGLSMGGFVALDLARRYPELCASVWVTGAAPLDGWKGWVAGRPRLVGMGMAAVAALPETVYEWLVRWQGMRGHAELRGEMRPRLDTMARAIVVDIAAPNVGRVVRARIAVGYGLTLGWRAAVPVGADVVVEANARSVIPYAGARPTHDGEDGCWQGEDSESSRNNRELHGYQVYRVRVYV</sequence>
<organism evidence="1 2">
    <name type="scientific">Chaetomium tenue</name>
    <dbReference type="NCBI Taxonomy" id="1854479"/>
    <lineage>
        <taxon>Eukaryota</taxon>
        <taxon>Fungi</taxon>
        <taxon>Dikarya</taxon>
        <taxon>Ascomycota</taxon>
        <taxon>Pezizomycotina</taxon>
        <taxon>Sordariomycetes</taxon>
        <taxon>Sordariomycetidae</taxon>
        <taxon>Sordariales</taxon>
        <taxon>Chaetomiaceae</taxon>
        <taxon>Chaetomium</taxon>
    </lineage>
</organism>
<evidence type="ECO:0000313" key="2">
    <source>
        <dbReference type="Proteomes" id="UP000724584"/>
    </source>
</evidence>
<dbReference type="Proteomes" id="UP000724584">
    <property type="component" value="Unassembled WGS sequence"/>
</dbReference>
<name>A0ACB7P879_9PEZI</name>